<name>A0A0D6P538_9PROT</name>
<proteinExistence type="predicted"/>
<reference evidence="1 2" key="1">
    <citation type="submission" date="2012-11" db="EMBL/GenBank/DDBJ databases">
        <title>Whole genome sequence of Acidisphaera rubrifaciens HS-AP3.</title>
        <authorList>
            <person name="Azuma Y."/>
            <person name="Higashiura N."/>
            <person name="Hirakawa H."/>
            <person name="Matsushita K."/>
        </authorList>
    </citation>
    <scope>NUCLEOTIDE SEQUENCE [LARGE SCALE GENOMIC DNA]</scope>
    <source>
        <strain evidence="1 2">HS-AP3</strain>
    </source>
</reference>
<comment type="caution">
    <text evidence="1">The sequence shown here is derived from an EMBL/GenBank/DDBJ whole genome shotgun (WGS) entry which is preliminary data.</text>
</comment>
<keyword evidence="2" id="KW-1185">Reference proteome</keyword>
<gene>
    <name evidence="1" type="ORF">Asru_0084_19</name>
</gene>
<dbReference type="EMBL" id="BANB01000084">
    <property type="protein sequence ID" value="GAN76308.1"/>
    <property type="molecule type" value="Genomic_DNA"/>
</dbReference>
<dbReference type="AlphaFoldDB" id="A0A0D6P538"/>
<evidence type="ECO:0000313" key="2">
    <source>
        <dbReference type="Proteomes" id="UP000032680"/>
    </source>
</evidence>
<sequence>MLRTVPVESLELEGKRTLRPAAVAGDGEPGGQPGLGRQVVRGRVGEDFQSAVVCAQPDGEMLVV</sequence>
<dbReference type="Proteomes" id="UP000032680">
    <property type="component" value="Unassembled WGS sequence"/>
</dbReference>
<protein>
    <submittedName>
        <fullName evidence="1">Uncharacterized protein</fullName>
    </submittedName>
</protein>
<organism evidence="1 2">
    <name type="scientific">Acidisphaera rubrifaciens HS-AP3</name>
    <dbReference type="NCBI Taxonomy" id="1231350"/>
    <lineage>
        <taxon>Bacteria</taxon>
        <taxon>Pseudomonadati</taxon>
        <taxon>Pseudomonadota</taxon>
        <taxon>Alphaproteobacteria</taxon>
        <taxon>Acetobacterales</taxon>
        <taxon>Acetobacteraceae</taxon>
        <taxon>Acidisphaera</taxon>
    </lineage>
</organism>
<accession>A0A0D6P538</accession>
<evidence type="ECO:0000313" key="1">
    <source>
        <dbReference type="EMBL" id="GAN76308.1"/>
    </source>
</evidence>